<comment type="similarity">
    <text evidence="1">Belongs to the RutC family.</text>
</comment>
<dbReference type="AlphaFoldDB" id="A0A1T4RRC2"/>
<dbReference type="InterPro" id="IPR006175">
    <property type="entry name" value="YjgF/YER057c/UK114"/>
</dbReference>
<reference evidence="3" key="1">
    <citation type="submission" date="2017-02" db="EMBL/GenBank/DDBJ databases">
        <authorList>
            <person name="Varghese N."/>
            <person name="Submissions S."/>
        </authorList>
    </citation>
    <scope>NUCLEOTIDE SEQUENCE [LARGE SCALE GENOMIC DNA]</scope>
    <source>
        <strain evidence="3">DSM 22224</strain>
    </source>
</reference>
<dbReference type="GO" id="GO:0019239">
    <property type="term" value="F:deaminase activity"/>
    <property type="evidence" value="ECO:0007669"/>
    <property type="project" value="TreeGrafter"/>
</dbReference>
<name>A0A1T4RRC2_9BACT</name>
<accession>A0A1T4RRC2</accession>
<protein>
    <submittedName>
        <fullName evidence="2">2-iminobutanoate/2-iminopropanoate deaminase</fullName>
    </submittedName>
</protein>
<dbReference type="Gene3D" id="3.30.1330.40">
    <property type="entry name" value="RutC-like"/>
    <property type="match status" value="1"/>
</dbReference>
<dbReference type="InterPro" id="IPR006056">
    <property type="entry name" value="RidA"/>
</dbReference>
<dbReference type="Pfam" id="PF01042">
    <property type="entry name" value="Ribonuc_L-PSP"/>
    <property type="match status" value="1"/>
</dbReference>
<sequence length="143" mass="15660">MPGHCCPPQRLFFYFRQMEKQIINTNQAPAPIGPYNQAVKAGNILYVSGQIPVDPATGELVKSGITDEAHMVMKNLQAVLKEAGLTFDNIVKTTIFLTDMNDFPKVNEAYGSYFTGNYPARETVQVAGLPKGVNVEISVIAHS</sequence>
<gene>
    <name evidence="2" type="ORF">SAMN04488128_1021421</name>
</gene>
<evidence type="ECO:0000256" key="1">
    <source>
        <dbReference type="ARBA" id="ARBA00010552"/>
    </source>
</evidence>
<dbReference type="STRING" id="634771.SAMN04488128_1021421"/>
<evidence type="ECO:0000313" key="3">
    <source>
        <dbReference type="Proteomes" id="UP000190367"/>
    </source>
</evidence>
<dbReference type="Proteomes" id="UP000190367">
    <property type="component" value="Unassembled WGS sequence"/>
</dbReference>
<proteinExistence type="inferred from homology"/>
<dbReference type="CDD" id="cd00448">
    <property type="entry name" value="YjgF_YER057c_UK114_family"/>
    <property type="match status" value="1"/>
</dbReference>
<dbReference type="NCBIfam" id="TIGR00004">
    <property type="entry name" value="Rid family detoxifying hydrolase"/>
    <property type="match status" value="1"/>
</dbReference>
<dbReference type="EMBL" id="FUWZ01000002">
    <property type="protein sequence ID" value="SKA18514.1"/>
    <property type="molecule type" value="Genomic_DNA"/>
</dbReference>
<keyword evidence="3" id="KW-1185">Reference proteome</keyword>
<dbReference type="PANTHER" id="PTHR11803:SF58">
    <property type="entry name" value="PROTEIN HMF1-RELATED"/>
    <property type="match status" value="1"/>
</dbReference>
<dbReference type="SUPFAM" id="SSF55298">
    <property type="entry name" value="YjgF-like"/>
    <property type="match status" value="1"/>
</dbReference>
<evidence type="ECO:0000313" key="2">
    <source>
        <dbReference type="EMBL" id="SKA18514.1"/>
    </source>
</evidence>
<dbReference type="InterPro" id="IPR035959">
    <property type="entry name" value="RutC-like_sf"/>
</dbReference>
<organism evidence="2 3">
    <name type="scientific">Chitinophaga eiseniae</name>
    <dbReference type="NCBI Taxonomy" id="634771"/>
    <lineage>
        <taxon>Bacteria</taxon>
        <taxon>Pseudomonadati</taxon>
        <taxon>Bacteroidota</taxon>
        <taxon>Chitinophagia</taxon>
        <taxon>Chitinophagales</taxon>
        <taxon>Chitinophagaceae</taxon>
        <taxon>Chitinophaga</taxon>
    </lineage>
</organism>
<dbReference type="PANTHER" id="PTHR11803">
    <property type="entry name" value="2-IMINOBUTANOATE/2-IMINOPROPANOATE DEAMINASE RIDA"/>
    <property type="match status" value="1"/>
</dbReference>
<dbReference type="GO" id="GO:0005829">
    <property type="term" value="C:cytosol"/>
    <property type="evidence" value="ECO:0007669"/>
    <property type="project" value="TreeGrafter"/>
</dbReference>
<dbReference type="FunFam" id="3.30.1330.40:FF:000001">
    <property type="entry name" value="L-PSP family endoribonuclease"/>
    <property type="match status" value="1"/>
</dbReference>